<dbReference type="AlphaFoldDB" id="A0AAE0Y528"/>
<accession>A0AAE0Y528</accession>
<proteinExistence type="predicted"/>
<dbReference type="Proteomes" id="UP001283361">
    <property type="component" value="Unassembled WGS sequence"/>
</dbReference>
<comment type="caution">
    <text evidence="2">The sequence shown here is derived from an EMBL/GenBank/DDBJ whole genome shotgun (WGS) entry which is preliminary data.</text>
</comment>
<feature type="region of interest" description="Disordered" evidence="1">
    <location>
        <begin position="41"/>
        <end position="66"/>
    </location>
</feature>
<evidence type="ECO:0000256" key="1">
    <source>
        <dbReference type="SAM" id="MobiDB-lite"/>
    </source>
</evidence>
<sequence length="108" mass="11986">MTAPTDGSLTTNNDLEEVKLVQNWVAQTVERRPGGREWFQQSGVKAHSNHDNSSETQAPFKRSNPDQLSILTSLERIQVNKLENHQKPEKALAHCDSPQKSVCSCACG</sequence>
<evidence type="ECO:0000313" key="3">
    <source>
        <dbReference type="Proteomes" id="UP001283361"/>
    </source>
</evidence>
<keyword evidence="3" id="KW-1185">Reference proteome</keyword>
<dbReference type="EMBL" id="JAWDGP010006902">
    <property type="protein sequence ID" value="KAK3733390.1"/>
    <property type="molecule type" value="Genomic_DNA"/>
</dbReference>
<name>A0AAE0Y528_9GAST</name>
<evidence type="ECO:0000313" key="2">
    <source>
        <dbReference type="EMBL" id="KAK3733390.1"/>
    </source>
</evidence>
<reference evidence="2" key="1">
    <citation type="journal article" date="2023" name="G3 (Bethesda)">
        <title>A reference genome for the long-term kleptoplast-retaining sea slug Elysia crispata morphotype clarki.</title>
        <authorList>
            <person name="Eastman K.E."/>
            <person name="Pendleton A.L."/>
            <person name="Shaikh M.A."/>
            <person name="Suttiyut T."/>
            <person name="Ogas R."/>
            <person name="Tomko P."/>
            <person name="Gavelis G."/>
            <person name="Widhalm J.R."/>
            <person name="Wisecaver J.H."/>
        </authorList>
    </citation>
    <scope>NUCLEOTIDE SEQUENCE</scope>
    <source>
        <strain evidence="2">ECLA1</strain>
    </source>
</reference>
<organism evidence="2 3">
    <name type="scientific">Elysia crispata</name>
    <name type="common">lettuce slug</name>
    <dbReference type="NCBI Taxonomy" id="231223"/>
    <lineage>
        <taxon>Eukaryota</taxon>
        <taxon>Metazoa</taxon>
        <taxon>Spiralia</taxon>
        <taxon>Lophotrochozoa</taxon>
        <taxon>Mollusca</taxon>
        <taxon>Gastropoda</taxon>
        <taxon>Heterobranchia</taxon>
        <taxon>Euthyneura</taxon>
        <taxon>Panpulmonata</taxon>
        <taxon>Sacoglossa</taxon>
        <taxon>Placobranchoidea</taxon>
        <taxon>Plakobranchidae</taxon>
        <taxon>Elysia</taxon>
    </lineage>
</organism>
<protein>
    <submittedName>
        <fullName evidence="2">Uncharacterized protein</fullName>
    </submittedName>
</protein>
<gene>
    <name evidence="2" type="ORF">RRG08_004816</name>
</gene>